<evidence type="ECO:0000256" key="5">
    <source>
        <dbReference type="SAM" id="Phobius"/>
    </source>
</evidence>
<dbReference type="InterPro" id="IPR007343">
    <property type="entry name" value="Uncharacterised_pept_Zn_put"/>
</dbReference>
<dbReference type="PANTHER" id="PTHR30168">
    <property type="entry name" value="PUTATIVE MEMBRANE PROTEIN YPFJ"/>
    <property type="match status" value="1"/>
</dbReference>
<dbReference type="OrthoDB" id="9774900at2"/>
<evidence type="ECO:0008006" key="8">
    <source>
        <dbReference type="Google" id="ProtNLM"/>
    </source>
</evidence>
<dbReference type="PANTHER" id="PTHR30168:SF0">
    <property type="entry name" value="INNER MEMBRANE PROTEIN"/>
    <property type="match status" value="1"/>
</dbReference>
<dbReference type="KEGG" id="tes:BW730_11100"/>
<protein>
    <recommendedName>
        <fullName evidence="8">Neutral zinc metallopeptidase</fullName>
    </recommendedName>
</protein>
<feature type="transmembrane region" description="Helical" evidence="5">
    <location>
        <begin position="29"/>
        <end position="48"/>
    </location>
</feature>
<evidence type="ECO:0000256" key="4">
    <source>
        <dbReference type="ARBA" id="ARBA00023136"/>
    </source>
</evidence>
<dbReference type="Pfam" id="PF04228">
    <property type="entry name" value="Zn_peptidase"/>
    <property type="match status" value="1"/>
</dbReference>
<dbReference type="AlphaFoldDB" id="A0A1Q2CPC4"/>
<sequence>MEYRPEADISGGNVRYGGGGGGGGRGGRIAVGGGLGGLIVLLIALFFGGNIGDVLGGQAEPQTQDTTVGSNNPNCKTGADVERDRDCRWTAYMAALNNYWSSAFTEGFRPPASMQLFSGQIATACGTGSSEMGPFYCPGDETIFVDDSFVGQLLQQLGTEQSDPAELYIVGHEYGHHISNLTGQMSAARQAGNDTGPKSAAVRLELQADCYAGVFFANTIKDPNSPIKAITQDDLDRIVVAARAVGDDHIQKQSTGRVVPESWTHGSSQMRQYWVAKGFQSGNPNTCDTFATDDLGG</sequence>
<dbReference type="STRING" id="1332264.BW730_11100"/>
<dbReference type="GO" id="GO:0016020">
    <property type="term" value="C:membrane"/>
    <property type="evidence" value="ECO:0007669"/>
    <property type="project" value="UniProtKB-SubCell"/>
</dbReference>
<keyword evidence="7" id="KW-1185">Reference proteome</keyword>
<comment type="subcellular location">
    <subcellularLocation>
        <location evidence="1">Membrane</location>
        <topology evidence="1">Single-pass membrane protein</topology>
    </subcellularLocation>
</comment>
<organism evidence="6 7">
    <name type="scientific">Tessaracoccus aquimaris</name>
    <dbReference type="NCBI Taxonomy" id="1332264"/>
    <lineage>
        <taxon>Bacteria</taxon>
        <taxon>Bacillati</taxon>
        <taxon>Actinomycetota</taxon>
        <taxon>Actinomycetes</taxon>
        <taxon>Propionibacteriales</taxon>
        <taxon>Propionibacteriaceae</taxon>
        <taxon>Tessaracoccus</taxon>
    </lineage>
</organism>
<accession>A0A1Q2CPC4</accession>
<evidence type="ECO:0000256" key="1">
    <source>
        <dbReference type="ARBA" id="ARBA00004167"/>
    </source>
</evidence>
<dbReference type="RefSeq" id="WP_077686285.1">
    <property type="nucleotide sequence ID" value="NZ_CP019606.1"/>
</dbReference>
<dbReference type="Proteomes" id="UP000188145">
    <property type="component" value="Chromosome"/>
</dbReference>
<reference evidence="7" key="1">
    <citation type="submission" date="2017-02" db="EMBL/GenBank/DDBJ databases">
        <title>Tessaracoccus aquaemaris sp. nov., isolated from the intestine of a Korean rockfish, Sebastes schlegelii, in a marine aquaculture pond.</title>
        <authorList>
            <person name="Tak E.J."/>
            <person name="Bae J.-W."/>
        </authorList>
    </citation>
    <scope>NUCLEOTIDE SEQUENCE [LARGE SCALE GENOMIC DNA]</scope>
    <source>
        <strain evidence="7">NSG39</strain>
    </source>
</reference>
<name>A0A1Q2CPC4_9ACTN</name>
<evidence type="ECO:0000256" key="3">
    <source>
        <dbReference type="ARBA" id="ARBA00022989"/>
    </source>
</evidence>
<evidence type="ECO:0000313" key="6">
    <source>
        <dbReference type="EMBL" id="AQP47956.1"/>
    </source>
</evidence>
<evidence type="ECO:0000256" key="2">
    <source>
        <dbReference type="ARBA" id="ARBA00022692"/>
    </source>
</evidence>
<dbReference type="EMBL" id="CP019606">
    <property type="protein sequence ID" value="AQP47956.1"/>
    <property type="molecule type" value="Genomic_DNA"/>
</dbReference>
<keyword evidence="3 5" id="KW-1133">Transmembrane helix</keyword>
<proteinExistence type="predicted"/>
<keyword evidence="2 5" id="KW-0812">Transmembrane</keyword>
<keyword evidence="4 5" id="KW-0472">Membrane</keyword>
<evidence type="ECO:0000313" key="7">
    <source>
        <dbReference type="Proteomes" id="UP000188145"/>
    </source>
</evidence>
<gene>
    <name evidence="6" type="ORF">BW730_11100</name>
</gene>